<keyword evidence="2" id="KW-1185">Reference proteome</keyword>
<dbReference type="AlphaFoldDB" id="A0AAW2Z033"/>
<proteinExistence type="predicted"/>
<protein>
    <recommendedName>
        <fullName evidence="3">F-box domain-containing protein</fullName>
    </recommendedName>
</protein>
<name>A0AAW2Z033_9EUKA</name>
<dbReference type="EMBL" id="JAOPGA020000877">
    <property type="protein sequence ID" value="KAL0482614.1"/>
    <property type="molecule type" value="Genomic_DNA"/>
</dbReference>
<gene>
    <name evidence="1" type="ORF">AKO1_002491</name>
</gene>
<evidence type="ECO:0000313" key="2">
    <source>
        <dbReference type="Proteomes" id="UP001431209"/>
    </source>
</evidence>
<accession>A0AAW2Z033</accession>
<sequence length="508" mass="58763">MDNKIVVETVLDFLRRKELSTARCINKMWNHYASNKKVNELATLWEIKNIEHTIHMPEKAHAYFKLPVIKAAKLVIKQYNKKRILPKDAMNRIYVKRLECLLKYMAKRKDFSPIYDESLWSYVPPSIMVSMVGLIISHHNDATEITNLCKVIMNSDSFKYNEAYNKVHDKEDFKNATYIDKYYDPETKTPRLLVHTEAILRKGDGVAVPILESLRKEFYYNKQNEYADAMYSTGIDCVLKYVCPLEETLVYLLSNCNREYDMKRALNIMVDQNSDIHNIGSIPTAVKYGADINCLESERSALMRYMQMPDKEASHIKVFYDCGADFSISVHIGIDHHYIGDYTGANCWHKSEQIPDYVTAILPEPLYFDVIDFSLSTYHYCGNITDAVIKYGGEELLHQSKTRYQKIVYYLMCVRCCGGEEDRMLSDAVSGLIRNGYTPEKYLDARSQGLIIMNILSCSSDILAVKSIVEMFPVYSGQYNDCLERARGQHTVDDIDWLEVIQALEERN</sequence>
<organism evidence="1 2">
    <name type="scientific">Acrasis kona</name>
    <dbReference type="NCBI Taxonomy" id="1008807"/>
    <lineage>
        <taxon>Eukaryota</taxon>
        <taxon>Discoba</taxon>
        <taxon>Heterolobosea</taxon>
        <taxon>Tetramitia</taxon>
        <taxon>Eutetramitia</taxon>
        <taxon>Acrasidae</taxon>
        <taxon>Acrasis</taxon>
    </lineage>
</organism>
<evidence type="ECO:0000313" key="1">
    <source>
        <dbReference type="EMBL" id="KAL0482614.1"/>
    </source>
</evidence>
<reference evidence="1 2" key="1">
    <citation type="submission" date="2024-03" db="EMBL/GenBank/DDBJ databases">
        <title>The Acrasis kona genome and developmental transcriptomes reveal deep origins of eukaryotic multicellular pathways.</title>
        <authorList>
            <person name="Sheikh S."/>
            <person name="Fu C.-J."/>
            <person name="Brown M.W."/>
            <person name="Baldauf S.L."/>
        </authorList>
    </citation>
    <scope>NUCLEOTIDE SEQUENCE [LARGE SCALE GENOMIC DNA]</scope>
    <source>
        <strain evidence="1 2">ATCC MYA-3509</strain>
    </source>
</reference>
<comment type="caution">
    <text evidence="1">The sequence shown here is derived from an EMBL/GenBank/DDBJ whole genome shotgun (WGS) entry which is preliminary data.</text>
</comment>
<evidence type="ECO:0008006" key="3">
    <source>
        <dbReference type="Google" id="ProtNLM"/>
    </source>
</evidence>
<dbReference type="Proteomes" id="UP001431209">
    <property type="component" value="Unassembled WGS sequence"/>
</dbReference>